<evidence type="ECO:0000313" key="3">
    <source>
        <dbReference type="EMBL" id="SEV99378.1"/>
    </source>
</evidence>
<sequence length="346" mass="39351">MPLGRVFGDLSVFDLLGNFVPGVVLMGSVLLLVPSDRLEEVTSPSLAVVLVLGVITFALGHLIQSYAARAVGQRETFRNSILLHQSLGRSPVLNFDTNPTVHPRLYGIYSRLHPNEPAERNLDDALNVGSKSEEDTSSVDDQIPKSEPITDRSKRIPARFYRAIIEAIVMVRIKRDRPLSDVTVAGKAWTVCRVKYDLDSTYNEYGDLLHLMSSDVESHTQSSRAFRFQALRNFHRGMWISCYSSFVLMVFIGIAQSCPRIVSFLSTTLGIEPWRPVAFDLWMSVWTICLGYALFTYLFWELKEDYEEEFIEYLFTDFLVANTALLEDDSNENESPDPQRNSPWYQ</sequence>
<evidence type="ECO:0000256" key="2">
    <source>
        <dbReference type="SAM" id="Phobius"/>
    </source>
</evidence>
<accession>A0A1I0NE35</accession>
<organism evidence="3 4">
    <name type="scientific">Natrinema salifodinae</name>
    <dbReference type="NCBI Taxonomy" id="1202768"/>
    <lineage>
        <taxon>Archaea</taxon>
        <taxon>Methanobacteriati</taxon>
        <taxon>Methanobacteriota</taxon>
        <taxon>Stenosarchaea group</taxon>
        <taxon>Halobacteria</taxon>
        <taxon>Halobacteriales</taxon>
        <taxon>Natrialbaceae</taxon>
        <taxon>Natrinema</taxon>
    </lineage>
</organism>
<keyword evidence="2" id="KW-1133">Transmembrane helix</keyword>
<feature type="transmembrane region" description="Helical" evidence="2">
    <location>
        <begin position="45"/>
        <end position="68"/>
    </location>
</feature>
<feature type="transmembrane region" description="Helical" evidence="2">
    <location>
        <begin position="277"/>
        <end position="300"/>
    </location>
</feature>
<protein>
    <submittedName>
        <fullName evidence="3">Uncharacterized protein</fullName>
    </submittedName>
</protein>
<dbReference type="EMBL" id="FOIS01000002">
    <property type="protein sequence ID" value="SEV99378.1"/>
    <property type="molecule type" value="Genomic_DNA"/>
</dbReference>
<dbReference type="AlphaFoldDB" id="A0A1I0NE35"/>
<dbReference type="Proteomes" id="UP000183275">
    <property type="component" value="Unassembled WGS sequence"/>
</dbReference>
<feature type="transmembrane region" description="Helical" evidence="2">
    <location>
        <begin position="12"/>
        <end position="33"/>
    </location>
</feature>
<proteinExistence type="predicted"/>
<gene>
    <name evidence="3" type="ORF">SAMN05216285_1613</name>
</gene>
<dbReference type="OrthoDB" id="264359at2157"/>
<keyword evidence="4" id="KW-1185">Reference proteome</keyword>
<dbReference type="RefSeq" id="WP_049988620.1">
    <property type="nucleotide sequence ID" value="NZ_FOIS01000002.1"/>
</dbReference>
<keyword evidence="2" id="KW-0812">Transmembrane</keyword>
<keyword evidence="2" id="KW-0472">Membrane</keyword>
<name>A0A1I0NE35_9EURY</name>
<feature type="transmembrane region" description="Helical" evidence="2">
    <location>
        <begin position="237"/>
        <end position="257"/>
    </location>
</feature>
<feature type="region of interest" description="Disordered" evidence="1">
    <location>
        <begin position="128"/>
        <end position="148"/>
    </location>
</feature>
<evidence type="ECO:0000256" key="1">
    <source>
        <dbReference type="SAM" id="MobiDB-lite"/>
    </source>
</evidence>
<reference evidence="4" key="1">
    <citation type="submission" date="2016-10" db="EMBL/GenBank/DDBJ databases">
        <authorList>
            <person name="Varghese N."/>
        </authorList>
    </citation>
    <scope>NUCLEOTIDE SEQUENCE [LARGE SCALE GENOMIC DNA]</scope>
    <source>
        <strain evidence="4">CGMCC 1.12284</strain>
    </source>
</reference>
<evidence type="ECO:0000313" key="4">
    <source>
        <dbReference type="Proteomes" id="UP000183275"/>
    </source>
</evidence>